<reference evidence="2" key="1">
    <citation type="journal article" date="2019" name="Sci. Rep.">
        <title>Draft genome of Tanacetum cinerariifolium, the natural source of mosquito coil.</title>
        <authorList>
            <person name="Yamashiro T."/>
            <person name="Shiraishi A."/>
            <person name="Satake H."/>
            <person name="Nakayama K."/>
        </authorList>
    </citation>
    <scope>NUCLEOTIDE SEQUENCE</scope>
</reference>
<dbReference type="AlphaFoldDB" id="A0A699GNP3"/>
<evidence type="ECO:0008006" key="3">
    <source>
        <dbReference type="Google" id="ProtNLM"/>
    </source>
</evidence>
<proteinExistence type="predicted"/>
<evidence type="ECO:0000313" key="2">
    <source>
        <dbReference type="EMBL" id="GEU70051.1"/>
    </source>
</evidence>
<feature type="region of interest" description="Disordered" evidence="1">
    <location>
        <begin position="360"/>
        <end position="381"/>
    </location>
</feature>
<organism evidence="2">
    <name type="scientific">Tanacetum cinerariifolium</name>
    <name type="common">Dalmatian daisy</name>
    <name type="synonym">Chrysanthemum cinerariifolium</name>
    <dbReference type="NCBI Taxonomy" id="118510"/>
    <lineage>
        <taxon>Eukaryota</taxon>
        <taxon>Viridiplantae</taxon>
        <taxon>Streptophyta</taxon>
        <taxon>Embryophyta</taxon>
        <taxon>Tracheophyta</taxon>
        <taxon>Spermatophyta</taxon>
        <taxon>Magnoliopsida</taxon>
        <taxon>eudicotyledons</taxon>
        <taxon>Gunneridae</taxon>
        <taxon>Pentapetalae</taxon>
        <taxon>asterids</taxon>
        <taxon>campanulids</taxon>
        <taxon>Asterales</taxon>
        <taxon>Asteraceae</taxon>
        <taxon>Asteroideae</taxon>
        <taxon>Anthemideae</taxon>
        <taxon>Anthemidinae</taxon>
        <taxon>Tanacetum</taxon>
    </lineage>
</organism>
<name>A0A699GNP3_TANCI</name>
<feature type="compositionally biased region" description="Basic and acidic residues" evidence="1">
    <location>
        <begin position="297"/>
        <end position="309"/>
    </location>
</feature>
<dbReference type="EMBL" id="BKCJ010006046">
    <property type="protein sequence ID" value="GEU70051.1"/>
    <property type="molecule type" value="Genomic_DNA"/>
</dbReference>
<feature type="compositionally biased region" description="Low complexity" evidence="1">
    <location>
        <begin position="310"/>
        <end position="330"/>
    </location>
</feature>
<gene>
    <name evidence="2" type="ORF">Tci_042029</name>
</gene>
<feature type="region of interest" description="Disordered" evidence="1">
    <location>
        <begin position="291"/>
        <end position="348"/>
    </location>
</feature>
<comment type="caution">
    <text evidence="2">The sequence shown here is derived from an EMBL/GenBank/DDBJ whole genome shotgun (WGS) entry which is preliminary data.</text>
</comment>
<protein>
    <recommendedName>
        <fullName evidence="3">Reverse transcriptase domain-containing protein</fullName>
    </recommendedName>
</protein>
<evidence type="ECO:0000256" key="1">
    <source>
        <dbReference type="SAM" id="MobiDB-lite"/>
    </source>
</evidence>
<accession>A0A699GNP3</accession>
<sequence>MQAYDATNNESPIPLPQAPIAPPTVLPPSPMLPLSLMFDPQYFFLPKDILPPRSPTIRYEESFWIQSMSSRTAREDHHRQATRLYPMSPKRTSISAATTMTQVAIRHLVADSVAATLEAQAANMANTDNTNRNAEPRETSAARKFTYKEFMSCQPFYLNGTEGVVGLIRWFKRTELVFSNSNCTKDCKVKFATGTFTEDAWSSYAKPIGIEQADKIAWNELKRLLTNKYCPQTEKIPRIGNFMVPNNEKLMEVFIGGLPQSIEETVTASKPETLEEAINIAQRLLNQVLKHGSVQENNDHKRKFDDRRNTTNNVNNNYPNNRDNNNYPNDRNNHYHQQQNKRQETVRAYDVTPIENKRYNENKRDCRNKGLLFPNITPSSN</sequence>